<gene>
    <name evidence="1" type="ORF">PLEPLA_LOCUS36968</name>
</gene>
<comment type="caution">
    <text evidence="1">The sequence shown here is derived from an EMBL/GenBank/DDBJ whole genome shotgun (WGS) entry which is preliminary data.</text>
</comment>
<keyword evidence="2" id="KW-1185">Reference proteome</keyword>
<proteinExistence type="predicted"/>
<dbReference type="AlphaFoldDB" id="A0A9N7VB13"/>
<dbReference type="EMBL" id="CADEAL010004009">
    <property type="protein sequence ID" value="CAB1449287.1"/>
    <property type="molecule type" value="Genomic_DNA"/>
</dbReference>
<dbReference type="Proteomes" id="UP001153269">
    <property type="component" value="Unassembled WGS sequence"/>
</dbReference>
<name>A0A9N7VB13_PLEPL</name>
<accession>A0A9N7VB13</accession>
<evidence type="ECO:0000313" key="1">
    <source>
        <dbReference type="EMBL" id="CAB1449287.1"/>
    </source>
</evidence>
<sequence length="114" mass="12438">MWILLLRGHPEEHCSPGVGLPIAGPLSSHISPAPLDVVWEDMTGLSRARSDHASSLVQLIGHDVLAMSLAQDVRHSHRVLLFAVVSVVGHFTNILRENLSVKFLSSRAKNCSFP</sequence>
<evidence type="ECO:0000313" key="2">
    <source>
        <dbReference type="Proteomes" id="UP001153269"/>
    </source>
</evidence>
<organism evidence="1 2">
    <name type="scientific">Pleuronectes platessa</name>
    <name type="common">European plaice</name>
    <dbReference type="NCBI Taxonomy" id="8262"/>
    <lineage>
        <taxon>Eukaryota</taxon>
        <taxon>Metazoa</taxon>
        <taxon>Chordata</taxon>
        <taxon>Craniata</taxon>
        <taxon>Vertebrata</taxon>
        <taxon>Euteleostomi</taxon>
        <taxon>Actinopterygii</taxon>
        <taxon>Neopterygii</taxon>
        <taxon>Teleostei</taxon>
        <taxon>Neoteleostei</taxon>
        <taxon>Acanthomorphata</taxon>
        <taxon>Carangaria</taxon>
        <taxon>Pleuronectiformes</taxon>
        <taxon>Pleuronectoidei</taxon>
        <taxon>Pleuronectidae</taxon>
        <taxon>Pleuronectes</taxon>
    </lineage>
</organism>
<protein>
    <submittedName>
        <fullName evidence="1">Uncharacterized protein</fullName>
    </submittedName>
</protein>
<reference evidence="1" key="1">
    <citation type="submission" date="2020-03" db="EMBL/GenBank/DDBJ databases">
        <authorList>
            <person name="Weist P."/>
        </authorList>
    </citation>
    <scope>NUCLEOTIDE SEQUENCE</scope>
</reference>